<gene>
    <name evidence="1" type="ORF">AVDCRST_MAG57-32</name>
</gene>
<proteinExistence type="predicted"/>
<organism evidence="1">
    <name type="scientific">uncultured Blastococcus sp</name>
    <dbReference type="NCBI Taxonomy" id="217144"/>
    <lineage>
        <taxon>Bacteria</taxon>
        <taxon>Bacillati</taxon>
        <taxon>Actinomycetota</taxon>
        <taxon>Actinomycetes</taxon>
        <taxon>Geodermatophilales</taxon>
        <taxon>Geodermatophilaceae</taxon>
        <taxon>Blastococcus</taxon>
        <taxon>environmental samples</taxon>
    </lineage>
</organism>
<dbReference type="AlphaFoldDB" id="A0A6J4GZW4"/>
<accession>A0A6J4GZW4</accession>
<evidence type="ECO:0000313" key="1">
    <source>
        <dbReference type="EMBL" id="CAA9210535.1"/>
    </source>
</evidence>
<dbReference type="EMBL" id="CADCTI010000007">
    <property type="protein sequence ID" value="CAA9210535.1"/>
    <property type="molecule type" value="Genomic_DNA"/>
</dbReference>
<evidence type="ECO:0008006" key="2">
    <source>
        <dbReference type="Google" id="ProtNLM"/>
    </source>
</evidence>
<name>A0A6J4GZW4_9ACTN</name>
<reference evidence="1" key="1">
    <citation type="submission" date="2020-02" db="EMBL/GenBank/DDBJ databases">
        <authorList>
            <person name="Meier V. D."/>
        </authorList>
    </citation>
    <scope>NUCLEOTIDE SEQUENCE</scope>
    <source>
        <strain evidence="1">AVDCRST_MAG57</strain>
    </source>
</reference>
<protein>
    <recommendedName>
        <fullName evidence="2">Pyridoxamine 5'-phosphate oxidase putative domain-containing protein</fullName>
    </recommendedName>
</protein>
<sequence>MNVSGTLIAEATRRSGVVWVSADGTAPRLVWHLWHADAMWLVGGGAEQELPPLRDRAVVVVRSKATQSGRVVEWAADVSRVEPGTPVWDEVVPLLAAERLNAASAEDLPARWAGSSTVLRLAPRD</sequence>